<accession>A0AAN6VQB1</accession>
<feature type="signal peptide" evidence="1">
    <location>
        <begin position="1"/>
        <end position="20"/>
    </location>
</feature>
<dbReference type="EMBL" id="MU856879">
    <property type="protein sequence ID" value="KAK4155838.1"/>
    <property type="molecule type" value="Genomic_DNA"/>
</dbReference>
<dbReference type="Proteomes" id="UP001302745">
    <property type="component" value="Unassembled WGS sequence"/>
</dbReference>
<dbReference type="AlphaFoldDB" id="A0AAN6VQB1"/>
<keyword evidence="3" id="KW-1185">Reference proteome</keyword>
<name>A0AAN6VQB1_9PEZI</name>
<comment type="caution">
    <text evidence="2">The sequence shown here is derived from an EMBL/GenBank/DDBJ whole genome shotgun (WGS) entry which is preliminary data.</text>
</comment>
<reference evidence="2" key="1">
    <citation type="journal article" date="2023" name="Mol. Phylogenet. Evol.">
        <title>Genome-scale phylogeny and comparative genomics of the fungal order Sordariales.</title>
        <authorList>
            <person name="Hensen N."/>
            <person name="Bonometti L."/>
            <person name="Westerberg I."/>
            <person name="Brannstrom I.O."/>
            <person name="Guillou S."/>
            <person name="Cros-Aarteil S."/>
            <person name="Calhoun S."/>
            <person name="Haridas S."/>
            <person name="Kuo A."/>
            <person name="Mondo S."/>
            <person name="Pangilinan J."/>
            <person name="Riley R."/>
            <person name="LaButti K."/>
            <person name="Andreopoulos B."/>
            <person name="Lipzen A."/>
            <person name="Chen C."/>
            <person name="Yan M."/>
            <person name="Daum C."/>
            <person name="Ng V."/>
            <person name="Clum A."/>
            <person name="Steindorff A."/>
            <person name="Ohm R.A."/>
            <person name="Martin F."/>
            <person name="Silar P."/>
            <person name="Natvig D.O."/>
            <person name="Lalanne C."/>
            <person name="Gautier V."/>
            <person name="Ament-Velasquez S.L."/>
            <person name="Kruys A."/>
            <person name="Hutchinson M.I."/>
            <person name="Powell A.J."/>
            <person name="Barry K."/>
            <person name="Miller A.N."/>
            <person name="Grigoriev I.V."/>
            <person name="Debuchy R."/>
            <person name="Gladieux P."/>
            <person name="Hiltunen Thoren M."/>
            <person name="Johannesson H."/>
        </authorList>
    </citation>
    <scope>NUCLEOTIDE SEQUENCE</scope>
    <source>
        <strain evidence="2">CBS 538.74</strain>
    </source>
</reference>
<organism evidence="2 3">
    <name type="scientific">Chaetomidium leptoderma</name>
    <dbReference type="NCBI Taxonomy" id="669021"/>
    <lineage>
        <taxon>Eukaryota</taxon>
        <taxon>Fungi</taxon>
        <taxon>Dikarya</taxon>
        <taxon>Ascomycota</taxon>
        <taxon>Pezizomycotina</taxon>
        <taxon>Sordariomycetes</taxon>
        <taxon>Sordariomycetidae</taxon>
        <taxon>Sordariales</taxon>
        <taxon>Chaetomiaceae</taxon>
        <taxon>Chaetomidium</taxon>
    </lineage>
</organism>
<evidence type="ECO:0000313" key="2">
    <source>
        <dbReference type="EMBL" id="KAK4155838.1"/>
    </source>
</evidence>
<proteinExistence type="predicted"/>
<gene>
    <name evidence="2" type="ORF">C8A00DRAFT_31281</name>
</gene>
<keyword evidence="1" id="KW-0732">Signal</keyword>
<feature type="chain" id="PRO_5043037308" evidence="1">
    <location>
        <begin position="21"/>
        <end position="99"/>
    </location>
</feature>
<sequence>MYLSIPSVLAALALAATASADKFKTANGVYDVDASNGCRGTSVPGMIEFCVDWPNARAHFKFAGWTGKSCLKETSHSWETCGDYSDCANSYFTPVKCTW</sequence>
<protein>
    <submittedName>
        <fullName evidence="2">Uncharacterized protein</fullName>
    </submittedName>
</protein>
<reference evidence="2" key="2">
    <citation type="submission" date="2023-05" db="EMBL/GenBank/DDBJ databases">
        <authorList>
            <consortium name="Lawrence Berkeley National Laboratory"/>
            <person name="Steindorff A."/>
            <person name="Hensen N."/>
            <person name="Bonometti L."/>
            <person name="Westerberg I."/>
            <person name="Brannstrom I.O."/>
            <person name="Guillou S."/>
            <person name="Cros-Aarteil S."/>
            <person name="Calhoun S."/>
            <person name="Haridas S."/>
            <person name="Kuo A."/>
            <person name="Mondo S."/>
            <person name="Pangilinan J."/>
            <person name="Riley R."/>
            <person name="Labutti K."/>
            <person name="Andreopoulos B."/>
            <person name="Lipzen A."/>
            <person name="Chen C."/>
            <person name="Yanf M."/>
            <person name="Daum C."/>
            <person name="Ng V."/>
            <person name="Clum A."/>
            <person name="Ohm R."/>
            <person name="Martin F."/>
            <person name="Silar P."/>
            <person name="Natvig D."/>
            <person name="Lalanne C."/>
            <person name="Gautier V."/>
            <person name="Ament-Velasquez S.L."/>
            <person name="Kruys A."/>
            <person name="Hutchinson M.I."/>
            <person name="Powell A.J."/>
            <person name="Barry K."/>
            <person name="Miller A.N."/>
            <person name="Grigoriev I.V."/>
            <person name="Debuchy R."/>
            <person name="Gladieux P."/>
            <person name="Thoren M.H."/>
            <person name="Johannesson H."/>
        </authorList>
    </citation>
    <scope>NUCLEOTIDE SEQUENCE</scope>
    <source>
        <strain evidence="2">CBS 538.74</strain>
    </source>
</reference>
<evidence type="ECO:0000313" key="3">
    <source>
        <dbReference type="Proteomes" id="UP001302745"/>
    </source>
</evidence>
<evidence type="ECO:0000256" key="1">
    <source>
        <dbReference type="SAM" id="SignalP"/>
    </source>
</evidence>